<proteinExistence type="predicted"/>
<dbReference type="Pfam" id="PF14103">
    <property type="entry name" value="DUF4276"/>
    <property type="match status" value="1"/>
</dbReference>
<accession>A0ABU3TE60</accession>
<keyword evidence="2" id="KW-1185">Reference proteome</keyword>
<sequence>MQVEFLLEEESAEDALRQLLPRLLPPHFVPRFRALGGWQALLDNLPTLLRGYRKRMAQPGQQALRIVVLLDADGVAERRLAALEAAAKAADLTTFGHVSEGSDFQVFNALAIQELEAWFLGDRDAIMVAFPRVKPHHFKGVDREPESHPKPNEVLWRILQAAGLYTTGKRKREWAETIAPHLNPARNTSTSFQYFCQGLAQL</sequence>
<dbReference type="InterPro" id="IPR025455">
    <property type="entry name" value="DUF4276"/>
</dbReference>
<name>A0ABU3TE60_9BACT</name>
<reference evidence="1 2" key="1">
    <citation type="submission" date="2023-10" db="EMBL/GenBank/DDBJ databases">
        <title>Hymenobacter endophyticus sp. nov., an isolate from the leaf tissues of wheat.</title>
        <authorList>
            <person name="Dai Y."/>
        </authorList>
    </citation>
    <scope>NUCLEOTIDE SEQUENCE [LARGE SCALE GENOMIC DNA]</scope>
    <source>
        <strain evidence="1 2">ZK17L-C2</strain>
    </source>
</reference>
<evidence type="ECO:0000313" key="1">
    <source>
        <dbReference type="EMBL" id="MDU0369620.1"/>
    </source>
</evidence>
<protein>
    <submittedName>
        <fullName evidence="1">DUF4276 family protein</fullName>
    </submittedName>
</protein>
<dbReference type="RefSeq" id="WP_315997111.1">
    <property type="nucleotide sequence ID" value="NZ_JAWDJT010000002.1"/>
</dbReference>
<gene>
    <name evidence="1" type="ORF">ROI90_04370</name>
</gene>
<comment type="caution">
    <text evidence="1">The sequence shown here is derived from an EMBL/GenBank/DDBJ whole genome shotgun (WGS) entry which is preliminary data.</text>
</comment>
<dbReference type="Proteomes" id="UP001250698">
    <property type="component" value="Unassembled WGS sequence"/>
</dbReference>
<evidence type="ECO:0000313" key="2">
    <source>
        <dbReference type="Proteomes" id="UP001250698"/>
    </source>
</evidence>
<organism evidence="1 2">
    <name type="scientific">Hymenobacter endophyticus</name>
    <dbReference type="NCBI Taxonomy" id="3076335"/>
    <lineage>
        <taxon>Bacteria</taxon>
        <taxon>Pseudomonadati</taxon>
        <taxon>Bacteroidota</taxon>
        <taxon>Cytophagia</taxon>
        <taxon>Cytophagales</taxon>
        <taxon>Hymenobacteraceae</taxon>
        <taxon>Hymenobacter</taxon>
    </lineage>
</organism>
<dbReference type="EMBL" id="JAWDJT010000002">
    <property type="protein sequence ID" value="MDU0369620.1"/>
    <property type="molecule type" value="Genomic_DNA"/>
</dbReference>